<reference evidence="2" key="1">
    <citation type="journal article" date="2019" name="Int. J. Syst. Evol. Microbiol.">
        <title>The Global Catalogue of Microorganisms (GCM) 10K type strain sequencing project: providing services to taxonomists for standard genome sequencing and annotation.</title>
        <authorList>
            <consortium name="The Broad Institute Genomics Platform"/>
            <consortium name="The Broad Institute Genome Sequencing Center for Infectious Disease"/>
            <person name="Wu L."/>
            <person name="Ma J."/>
        </authorList>
    </citation>
    <scope>NUCLEOTIDE SEQUENCE [LARGE SCALE GENOMIC DNA]</scope>
    <source>
        <strain evidence="2">KCTC 23984</strain>
    </source>
</reference>
<evidence type="ECO:0008006" key="3">
    <source>
        <dbReference type="Google" id="ProtNLM"/>
    </source>
</evidence>
<dbReference type="EMBL" id="JBHUOX010000020">
    <property type="protein sequence ID" value="MFD3002802.1"/>
    <property type="molecule type" value="Genomic_DNA"/>
</dbReference>
<evidence type="ECO:0000313" key="1">
    <source>
        <dbReference type="EMBL" id="MFD3002802.1"/>
    </source>
</evidence>
<gene>
    <name evidence="1" type="ORF">ACFS7Z_20700</name>
</gene>
<accession>A0ABW6C0N3</accession>
<organism evidence="1 2">
    <name type="scientific">Pontibacter toksunensis</name>
    <dbReference type="NCBI Taxonomy" id="1332631"/>
    <lineage>
        <taxon>Bacteria</taxon>
        <taxon>Pseudomonadati</taxon>
        <taxon>Bacteroidota</taxon>
        <taxon>Cytophagia</taxon>
        <taxon>Cytophagales</taxon>
        <taxon>Hymenobacteraceae</taxon>
        <taxon>Pontibacter</taxon>
    </lineage>
</organism>
<proteinExistence type="predicted"/>
<evidence type="ECO:0000313" key="2">
    <source>
        <dbReference type="Proteomes" id="UP001597641"/>
    </source>
</evidence>
<protein>
    <recommendedName>
        <fullName evidence="3">Adhesin domain-containing protein</fullName>
    </recommendedName>
</protein>
<comment type="caution">
    <text evidence="1">The sequence shown here is derived from an EMBL/GenBank/DDBJ whole genome shotgun (WGS) entry which is preliminary data.</text>
</comment>
<sequence>TLQVPASNKINLQLPYGNEIKITAWDKKEASIKATYEINGGRSNDAMLLDFESDDKSARVQAGLDFKKMKTGSSEDCPQGLTMFRDDDAGNVNYTCTDITFEIFVPRNAELTVETQLGNIELKGLTGPVNATSGLGVVEVK</sequence>
<keyword evidence="2" id="KW-1185">Reference proteome</keyword>
<feature type="non-terminal residue" evidence="1">
    <location>
        <position position="1"/>
    </location>
</feature>
<dbReference type="Proteomes" id="UP001597641">
    <property type="component" value="Unassembled WGS sequence"/>
</dbReference>
<name>A0ABW6C0N3_9BACT</name>